<gene>
    <name evidence="1" type="ORF">RRG08_055554</name>
</gene>
<organism evidence="1 2">
    <name type="scientific">Elysia crispata</name>
    <name type="common">lettuce slug</name>
    <dbReference type="NCBI Taxonomy" id="231223"/>
    <lineage>
        <taxon>Eukaryota</taxon>
        <taxon>Metazoa</taxon>
        <taxon>Spiralia</taxon>
        <taxon>Lophotrochozoa</taxon>
        <taxon>Mollusca</taxon>
        <taxon>Gastropoda</taxon>
        <taxon>Heterobranchia</taxon>
        <taxon>Euthyneura</taxon>
        <taxon>Panpulmonata</taxon>
        <taxon>Sacoglossa</taxon>
        <taxon>Placobranchoidea</taxon>
        <taxon>Plakobranchidae</taxon>
        <taxon>Elysia</taxon>
    </lineage>
</organism>
<accession>A0AAE1ADA0</accession>
<reference evidence="1" key="1">
    <citation type="journal article" date="2023" name="G3 (Bethesda)">
        <title>A reference genome for the long-term kleptoplast-retaining sea slug Elysia crispata morphotype clarki.</title>
        <authorList>
            <person name="Eastman K.E."/>
            <person name="Pendleton A.L."/>
            <person name="Shaikh M.A."/>
            <person name="Suttiyut T."/>
            <person name="Ogas R."/>
            <person name="Tomko P."/>
            <person name="Gavelis G."/>
            <person name="Widhalm J.R."/>
            <person name="Wisecaver J.H."/>
        </authorList>
    </citation>
    <scope>NUCLEOTIDE SEQUENCE</scope>
    <source>
        <strain evidence="1">ECLA1</strain>
    </source>
</reference>
<evidence type="ECO:0000313" key="2">
    <source>
        <dbReference type="Proteomes" id="UP001283361"/>
    </source>
</evidence>
<dbReference type="AlphaFoldDB" id="A0AAE1ADA0"/>
<comment type="caution">
    <text evidence="1">The sequence shown here is derived from an EMBL/GenBank/DDBJ whole genome shotgun (WGS) entry which is preliminary data.</text>
</comment>
<evidence type="ECO:0000313" key="1">
    <source>
        <dbReference type="EMBL" id="KAK3785723.1"/>
    </source>
</evidence>
<sequence length="172" mass="19279">MSELSNLTTCIATNLDSCTKTSIKNEIRAVKDIIVYMCSEEGQQVVLDLADSSCANDPLIETRMEIMMMGCLEDFQFGIQMAQLEAYFEGREFNISEVCPFIDELHVCIVNNGAEMCGPAMGSFLSSIWGIASRDQFTQFGCHQEAAVTRRALKRAVPMLLKRAALIRKYRK</sequence>
<keyword evidence="2" id="KW-1185">Reference proteome</keyword>
<proteinExistence type="predicted"/>
<dbReference type="Proteomes" id="UP001283361">
    <property type="component" value="Unassembled WGS sequence"/>
</dbReference>
<dbReference type="EMBL" id="JAWDGP010002078">
    <property type="protein sequence ID" value="KAK3785723.1"/>
    <property type="molecule type" value="Genomic_DNA"/>
</dbReference>
<protein>
    <submittedName>
        <fullName evidence="1">Uncharacterized protein</fullName>
    </submittedName>
</protein>
<name>A0AAE1ADA0_9GAST</name>